<dbReference type="RefSeq" id="WP_201157352.1">
    <property type="nucleotide sequence ID" value="NZ_NHSD01000262.1"/>
</dbReference>
<accession>A0A934TKP2</accession>
<evidence type="ECO:0000313" key="1">
    <source>
        <dbReference type="EMBL" id="MBK5927592.1"/>
    </source>
</evidence>
<sequence length="91" mass="10198">MISLDDIEDMTCLTRAEIAAIAEHEHLPEVNASALGEYLMHIHKGPQRVQQMICEDVRDALHRDDLDHARALFATLRAFVAAHPEALRNTG</sequence>
<comment type="caution">
    <text evidence="1">The sequence shown here is derived from an EMBL/GenBank/DDBJ whole genome shotgun (WGS) entry which is preliminary data.</text>
</comment>
<organism evidence="1 2">
    <name type="scientific">Rhodobaculum claviforme</name>
    <dbReference type="NCBI Taxonomy" id="1549854"/>
    <lineage>
        <taxon>Bacteria</taxon>
        <taxon>Pseudomonadati</taxon>
        <taxon>Pseudomonadota</taxon>
        <taxon>Alphaproteobacteria</taxon>
        <taxon>Rhodobacterales</taxon>
        <taxon>Paracoccaceae</taxon>
        <taxon>Rhodobaculum</taxon>
    </lineage>
</organism>
<name>A0A934TKP2_9RHOB</name>
<reference evidence="1" key="1">
    <citation type="submission" date="2017-05" db="EMBL/GenBank/DDBJ databases">
        <authorList>
            <person name="Imhoff J.F."/>
            <person name="Rahn T."/>
            <person name="Kuenzel S."/>
            <person name="Neulinger S.C."/>
        </authorList>
    </citation>
    <scope>NUCLEOTIDE SEQUENCE</scope>
    <source>
        <strain evidence="1">LMG 28126</strain>
    </source>
</reference>
<protein>
    <submittedName>
        <fullName evidence="1">Uncharacterized protein</fullName>
    </submittedName>
</protein>
<dbReference type="EMBL" id="NHSD01000262">
    <property type="protein sequence ID" value="MBK5927592.1"/>
    <property type="molecule type" value="Genomic_DNA"/>
</dbReference>
<keyword evidence="2" id="KW-1185">Reference proteome</keyword>
<gene>
    <name evidence="1" type="ORF">CCR87_09685</name>
</gene>
<proteinExistence type="predicted"/>
<reference evidence="1" key="2">
    <citation type="journal article" date="2020" name="Microorganisms">
        <title>Osmotic Adaptation and Compatible Solute Biosynthesis of Phototrophic Bacteria as Revealed from Genome Analyses.</title>
        <authorList>
            <person name="Imhoff J.F."/>
            <person name="Rahn T."/>
            <person name="Kunzel S."/>
            <person name="Keller A."/>
            <person name="Neulinger S.C."/>
        </authorList>
    </citation>
    <scope>NUCLEOTIDE SEQUENCE</scope>
    <source>
        <strain evidence="1">LMG 28126</strain>
    </source>
</reference>
<evidence type="ECO:0000313" key="2">
    <source>
        <dbReference type="Proteomes" id="UP000706333"/>
    </source>
</evidence>
<dbReference type="AlphaFoldDB" id="A0A934TKP2"/>
<dbReference type="Proteomes" id="UP000706333">
    <property type="component" value="Unassembled WGS sequence"/>
</dbReference>